<organism evidence="8 10">
    <name type="scientific">Hydra vulgaris</name>
    <name type="common">Hydra</name>
    <name type="synonym">Hydra attenuata</name>
    <dbReference type="NCBI Taxonomy" id="6087"/>
    <lineage>
        <taxon>Eukaryota</taxon>
        <taxon>Metazoa</taxon>
        <taxon>Cnidaria</taxon>
        <taxon>Hydrozoa</taxon>
        <taxon>Hydroidolina</taxon>
        <taxon>Anthoathecata</taxon>
        <taxon>Aplanulata</taxon>
        <taxon>Hydridae</taxon>
        <taxon>Hydra</taxon>
    </lineage>
</organism>
<sequence>MNDEKKPYSDKNVVDQKSIEVIRQKYMNKCRSVQSKIGPFNFYFNPITSIVSAVIIWTFVGYCIFKPTDAKLELLKVKYWVTNKWTWLYIGTKDVWGLFIIFLYFSKYSELRLGCDDEKPEYSDSAYFMMLFSAGLGIGLFYYGVAEPIYHYKPGHYGNRFYQRYSNNDEAQDAINLTFFHWGIHSWIVYVIIGLLLGILSYRRGLPLTMRTCLYPIIGDKIFGIMGDLIDILCIICTMFGVCTSLGLGATQLNNGIHRINPKINESIPVQIIIIWCVTACATLSVVSGVKFGIRRLSELCFGMGSFIMAIIFFADNTSYLLNLYVQSIGYYLQWLIQVGFHTEAFAQLGNAPDKKEAPKWIDAWTIFYWGWWVSWSPFVGMFIAKISRGRKIKDFIFYTLTVPTIYSLIWMTVFGGVGIQFENKAANKGMNCSMYNQPINNTLKYKTKQSELFGVYGTTMLSCRGTSDMWFDVMNMYGDIGMTLSILSLFAIVLYFVTSSDSGSLVIDCLSANGSLNPPIVQRIFWSLTEGATATALLVAGGKDSLEALQTVSVACGLPITIFLNWACVSLWRALREEAGEIGLLEGRWHVSMWSLNNRQRVLKSIISLFFPWYYLSQTKMKIENKKLLRYTLLYNILYATPFYISALLILAESKYIGMKYVAFAVLLFFCIFCGFLRGEVRGKYNIEGDMIEDTFSFVLVYPIAIMQIHEQVQRDLDEIKDLEMPIANASDD</sequence>
<dbReference type="InterPro" id="IPR018093">
    <property type="entry name" value="BCCT_CS"/>
</dbReference>
<evidence type="ECO:0000256" key="6">
    <source>
        <dbReference type="ARBA" id="ARBA00023136"/>
    </source>
</evidence>
<dbReference type="GeneID" id="100213426"/>
<dbReference type="RefSeq" id="XP_065667062.1">
    <property type="nucleotide sequence ID" value="XM_065810990.1"/>
</dbReference>
<feature type="transmembrane region" description="Helical" evidence="7">
    <location>
        <begin position="126"/>
        <end position="145"/>
    </location>
</feature>
<evidence type="ECO:0000256" key="2">
    <source>
        <dbReference type="ARBA" id="ARBA00022448"/>
    </source>
</evidence>
<dbReference type="PANTHER" id="PTHR30047">
    <property type="entry name" value="HIGH-AFFINITY CHOLINE TRANSPORT PROTEIN-RELATED"/>
    <property type="match status" value="1"/>
</dbReference>
<feature type="transmembrane region" description="Helical" evidence="7">
    <location>
        <begin position="42"/>
        <end position="65"/>
    </location>
</feature>
<protein>
    <submittedName>
        <fullName evidence="9 10">Glycine betaine transporter 1 isoform X2</fullName>
    </submittedName>
</protein>
<dbReference type="PROSITE" id="PS01303">
    <property type="entry name" value="BCCT"/>
    <property type="match status" value="1"/>
</dbReference>
<dbReference type="PANTHER" id="PTHR30047:SF7">
    <property type="entry name" value="HIGH-AFFINITY CHOLINE TRANSPORT PROTEIN"/>
    <property type="match status" value="1"/>
</dbReference>
<reference evidence="9 10" key="1">
    <citation type="submission" date="2025-05" db="UniProtKB">
        <authorList>
            <consortium name="RefSeq"/>
        </authorList>
    </citation>
    <scope>IDENTIFICATION</scope>
</reference>
<feature type="transmembrane region" description="Helical" evidence="7">
    <location>
        <begin position="179"/>
        <end position="202"/>
    </location>
</feature>
<evidence type="ECO:0000256" key="3">
    <source>
        <dbReference type="ARBA" id="ARBA00022475"/>
    </source>
</evidence>
<feature type="transmembrane region" description="Helical" evidence="7">
    <location>
        <begin position="367"/>
        <end position="385"/>
    </location>
</feature>
<keyword evidence="4 7" id="KW-0812">Transmembrane</keyword>
<name>A0ABM4CYM2_HYDVU</name>
<keyword evidence="6 7" id="KW-0472">Membrane</keyword>
<feature type="transmembrane region" description="Helical" evidence="7">
    <location>
        <begin position="397"/>
        <end position="422"/>
    </location>
</feature>
<dbReference type="InterPro" id="IPR000060">
    <property type="entry name" value="BCCT_transptr"/>
</dbReference>
<dbReference type="Pfam" id="PF02028">
    <property type="entry name" value="BCCT"/>
    <property type="match status" value="1"/>
</dbReference>
<evidence type="ECO:0000313" key="8">
    <source>
        <dbReference type="Proteomes" id="UP001652625"/>
    </source>
</evidence>
<evidence type="ECO:0000313" key="10">
    <source>
        <dbReference type="RefSeq" id="XP_065667063.1"/>
    </source>
</evidence>
<evidence type="ECO:0000256" key="1">
    <source>
        <dbReference type="ARBA" id="ARBA00004651"/>
    </source>
</evidence>
<feature type="transmembrane region" description="Helical" evidence="7">
    <location>
        <begin position="629"/>
        <end position="653"/>
    </location>
</feature>
<evidence type="ECO:0000256" key="7">
    <source>
        <dbReference type="SAM" id="Phobius"/>
    </source>
</evidence>
<accession>A0ABM4CYM2</accession>
<gene>
    <name evidence="9 10" type="primary">LOC100213426</name>
</gene>
<keyword evidence="2" id="KW-0813">Transport</keyword>
<keyword evidence="3" id="KW-1003">Cell membrane</keyword>
<feature type="transmembrane region" description="Helical" evidence="7">
    <location>
        <begin position="85"/>
        <end position="105"/>
    </location>
</feature>
<comment type="subcellular location">
    <subcellularLocation>
        <location evidence="1">Cell membrane</location>
        <topology evidence="1">Multi-pass membrane protein</topology>
    </subcellularLocation>
</comment>
<feature type="transmembrane region" description="Helical" evidence="7">
    <location>
        <begin position="222"/>
        <end position="248"/>
    </location>
</feature>
<keyword evidence="8" id="KW-1185">Reference proteome</keyword>
<keyword evidence="5 7" id="KW-1133">Transmembrane helix</keyword>
<proteinExistence type="predicted"/>
<evidence type="ECO:0000313" key="9">
    <source>
        <dbReference type="RefSeq" id="XP_065667062.1"/>
    </source>
</evidence>
<feature type="transmembrane region" description="Helical" evidence="7">
    <location>
        <begin position="659"/>
        <end position="678"/>
    </location>
</feature>
<feature type="transmembrane region" description="Helical" evidence="7">
    <location>
        <begin position="477"/>
        <end position="498"/>
    </location>
</feature>
<dbReference type="Proteomes" id="UP001652625">
    <property type="component" value="Chromosome 11"/>
</dbReference>
<dbReference type="RefSeq" id="XP_065667063.1">
    <property type="nucleotide sequence ID" value="XM_065810991.1"/>
</dbReference>
<evidence type="ECO:0000256" key="5">
    <source>
        <dbReference type="ARBA" id="ARBA00022989"/>
    </source>
</evidence>
<evidence type="ECO:0000256" key="4">
    <source>
        <dbReference type="ARBA" id="ARBA00022692"/>
    </source>
</evidence>
<feature type="transmembrane region" description="Helical" evidence="7">
    <location>
        <begin position="297"/>
        <end position="315"/>
    </location>
</feature>
<feature type="transmembrane region" description="Helical" evidence="7">
    <location>
        <begin position="268"/>
        <end position="290"/>
    </location>
</feature>